<evidence type="ECO:0000259" key="2">
    <source>
        <dbReference type="Pfam" id="PF12430"/>
    </source>
</evidence>
<evidence type="ECO:0000313" key="4">
    <source>
        <dbReference type="Proteomes" id="UP000278627"/>
    </source>
</evidence>
<reference evidence="3 4" key="2">
    <citation type="submission" date="2018-11" db="EMBL/GenBank/DDBJ databases">
        <authorList>
            <consortium name="Pathogen Informatics"/>
        </authorList>
    </citation>
    <scope>NUCLEOTIDE SEQUENCE [LARGE SCALE GENOMIC DNA]</scope>
</reference>
<reference evidence="5" key="1">
    <citation type="submission" date="2017-02" db="UniProtKB">
        <authorList>
            <consortium name="WormBaseParasite"/>
        </authorList>
    </citation>
    <scope>IDENTIFICATION</scope>
</reference>
<dbReference type="GO" id="GO:0032580">
    <property type="term" value="C:Golgi cisterna membrane"/>
    <property type="evidence" value="ECO:0007669"/>
    <property type="project" value="TreeGrafter"/>
</dbReference>
<dbReference type="InterPro" id="IPR015672">
    <property type="entry name" value="GPHR/GTG"/>
</dbReference>
<feature type="transmembrane region" description="Helical" evidence="1">
    <location>
        <begin position="79"/>
        <end position="101"/>
    </location>
</feature>
<sequence length="157" mass="18075">MWKIFICTVNIVFDRVGKVDPVTRGIEIAVNYMGFQLDIRFWSQHISFLLVGVIAVTSIRGLLITLTKFFYMISSSKSSNVIVLILAHIMGMYFVSSVLLMRMNMPHQYRSSITVVLGDLQFNFYHRWFDVMFLISALISIAFLWLAHKQTPVSADL</sequence>
<keyword evidence="1" id="KW-0472">Membrane</keyword>
<proteinExistence type="predicted"/>
<name>A0A0N4T9S9_BRUPA</name>
<keyword evidence="1" id="KW-0812">Transmembrane</keyword>
<dbReference type="AlphaFoldDB" id="A0A0N4T9S9"/>
<dbReference type="Pfam" id="PF12430">
    <property type="entry name" value="ABA_GPCR"/>
    <property type="match status" value="1"/>
</dbReference>
<protein>
    <submittedName>
        <fullName evidence="5">ABA_GPCR domain-containing protein</fullName>
    </submittedName>
</protein>
<evidence type="ECO:0000313" key="5">
    <source>
        <dbReference type="WBParaSite" id="BPAG_0000496601-mRNA-1"/>
    </source>
</evidence>
<dbReference type="PANTHER" id="PTHR15948">
    <property type="entry name" value="G-PROTEIN COUPLED RECEPTOR 89-RELATED"/>
    <property type="match status" value="1"/>
</dbReference>
<dbReference type="WBParaSite" id="BPAG_0000496601-mRNA-1">
    <property type="protein sequence ID" value="BPAG_0000496601-mRNA-1"/>
    <property type="gene ID" value="BPAG_0000496601"/>
</dbReference>
<accession>A0A0N4T9S9</accession>
<dbReference type="EMBL" id="UZAD01002935">
    <property type="protein sequence ID" value="VDN86116.1"/>
    <property type="molecule type" value="Genomic_DNA"/>
</dbReference>
<evidence type="ECO:0000256" key="1">
    <source>
        <dbReference type="SAM" id="Phobius"/>
    </source>
</evidence>
<feature type="transmembrane region" description="Helical" evidence="1">
    <location>
        <begin position="48"/>
        <end position="73"/>
    </location>
</feature>
<organism evidence="5">
    <name type="scientific">Brugia pahangi</name>
    <name type="common">Filarial nematode worm</name>
    <dbReference type="NCBI Taxonomy" id="6280"/>
    <lineage>
        <taxon>Eukaryota</taxon>
        <taxon>Metazoa</taxon>
        <taxon>Ecdysozoa</taxon>
        <taxon>Nematoda</taxon>
        <taxon>Chromadorea</taxon>
        <taxon>Rhabditida</taxon>
        <taxon>Spirurina</taxon>
        <taxon>Spiruromorpha</taxon>
        <taxon>Filarioidea</taxon>
        <taxon>Onchocercidae</taxon>
        <taxon>Brugia</taxon>
    </lineage>
</organism>
<evidence type="ECO:0000313" key="3">
    <source>
        <dbReference type="EMBL" id="VDN86116.1"/>
    </source>
</evidence>
<dbReference type="Proteomes" id="UP000278627">
    <property type="component" value="Unassembled WGS sequence"/>
</dbReference>
<keyword evidence="4" id="KW-1185">Reference proteome</keyword>
<feature type="domain" description="Abscisic acid G-protein coupled receptor-like" evidence="2">
    <location>
        <begin position="2"/>
        <end position="149"/>
    </location>
</feature>
<keyword evidence="1" id="KW-1133">Transmembrane helix</keyword>
<dbReference type="PANTHER" id="PTHR15948:SF0">
    <property type="entry name" value="GOLGI PH REGULATOR A-RELATED"/>
    <property type="match status" value="1"/>
</dbReference>
<dbReference type="InterPro" id="IPR025969">
    <property type="entry name" value="ABA_GPCR_dom"/>
</dbReference>
<feature type="transmembrane region" description="Helical" evidence="1">
    <location>
        <begin position="128"/>
        <end position="147"/>
    </location>
</feature>
<dbReference type="GO" id="GO:0008308">
    <property type="term" value="F:voltage-gated monoatomic anion channel activity"/>
    <property type="evidence" value="ECO:0007669"/>
    <property type="project" value="TreeGrafter"/>
</dbReference>
<gene>
    <name evidence="3" type="ORF">BPAG_LOCUS4930</name>
</gene>
<dbReference type="GO" id="GO:0051452">
    <property type="term" value="P:intracellular pH reduction"/>
    <property type="evidence" value="ECO:0007669"/>
    <property type="project" value="TreeGrafter"/>
</dbReference>